<dbReference type="InterPro" id="IPR006684">
    <property type="entry name" value="YbgC/YbaW"/>
</dbReference>
<evidence type="ECO:0000313" key="4">
    <source>
        <dbReference type="EMBL" id="KQB36114.1"/>
    </source>
</evidence>
<comment type="caution">
    <text evidence="3">The sequence shown here is derived from an EMBL/GenBank/DDBJ whole genome shotgun (WGS) entry which is preliminary data.</text>
</comment>
<dbReference type="PANTHER" id="PTHR31793">
    <property type="entry name" value="4-HYDROXYBENZOYL-COA THIOESTERASE FAMILY MEMBER"/>
    <property type="match status" value="1"/>
</dbReference>
<reference evidence="4 5" key="2">
    <citation type="submission" date="2015-09" db="EMBL/GenBank/DDBJ databases">
        <title>Heavy metals and arsenic resistance mechanisms in polyextremophilic archaea of the family Ferroplasmaceae.</title>
        <authorList>
            <person name="Bulaev A.G."/>
            <person name="Kanygina A.V."/>
        </authorList>
    </citation>
    <scope>NUCLEOTIDE SEQUENCE [LARGE SCALE GENOMIC DNA]</scope>
    <source>
        <strain evidence="4 5">VT</strain>
    </source>
</reference>
<evidence type="ECO:0000313" key="3">
    <source>
        <dbReference type="EMBL" id="KPV42731.1"/>
    </source>
</evidence>
<dbReference type="PANTHER" id="PTHR31793:SF27">
    <property type="entry name" value="NOVEL THIOESTERASE SUPERFAMILY DOMAIN AND SAPOSIN A-TYPE DOMAIN CONTAINING PROTEIN (0610012H03RIK)"/>
    <property type="match status" value="1"/>
</dbReference>
<dbReference type="Proteomes" id="UP000050515">
    <property type="component" value="Unassembled WGS sequence"/>
</dbReference>
<organism evidence="3 6">
    <name type="scientific">Acidiplasma aeolicum</name>
    <dbReference type="NCBI Taxonomy" id="507754"/>
    <lineage>
        <taxon>Archaea</taxon>
        <taxon>Methanobacteriati</taxon>
        <taxon>Thermoplasmatota</taxon>
        <taxon>Thermoplasmata</taxon>
        <taxon>Thermoplasmatales</taxon>
        <taxon>Ferroplasmaceae</taxon>
        <taxon>Acidiplasma</taxon>
    </lineage>
</organism>
<dbReference type="OrthoDB" id="42004at2157"/>
<dbReference type="EMBL" id="LKBG01000049">
    <property type="protein sequence ID" value="KQB36114.1"/>
    <property type="molecule type" value="Genomic_DNA"/>
</dbReference>
<gene>
    <name evidence="4" type="ORF">AOG54_08020</name>
    <name evidence="3" type="ORF">SE19_09160</name>
</gene>
<dbReference type="GO" id="GO:0047617">
    <property type="term" value="F:fatty acyl-CoA hydrolase activity"/>
    <property type="evidence" value="ECO:0007669"/>
    <property type="project" value="TreeGrafter"/>
</dbReference>
<dbReference type="PIRSF" id="PIRSF003230">
    <property type="entry name" value="YbgC"/>
    <property type="match status" value="1"/>
</dbReference>
<evidence type="ECO:0000256" key="2">
    <source>
        <dbReference type="ARBA" id="ARBA00022801"/>
    </source>
</evidence>
<dbReference type="Pfam" id="PF13279">
    <property type="entry name" value="4HBT_2"/>
    <property type="match status" value="1"/>
</dbReference>
<dbReference type="EMBL" id="LJCQ01000464">
    <property type="protein sequence ID" value="KPV42731.1"/>
    <property type="molecule type" value="Genomic_DNA"/>
</dbReference>
<dbReference type="GeneID" id="84221015"/>
<name>A0A0P9CBC1_9ARCH</name>
<dbReference type="CDD" id="cd00586">
    <property type="entry name" value="4HBT"/>
    <property type="match status" value="1"/>
</dbReference>
<reference evidence="3 6" key="1">
    <citation type="submission" date="2015-09" db="EMBL/GenBank/DDBJ databases">
        <title>Draft genome sequence of Acidiplasma aeolicum DSM 18409.</title>
        <authorList>
            <person name="Hemp J."/>
        </authorList>
    </citation>
    <scope>NUCLEOTIDE SEQUENCE [LARGE SCALE GENOMIC DNA]</scope>
    <source>
        <strain evidence="3 6">V</strain>
    </source>
</reference>
<dbReference type="PATRIC" id="fig|507754.4.peg.1451"/>
<sequence>MLIIKKHLEWGETDPAQIVFYPNYFRWFDAAGHELFKYLGIPLKKLMETENIILPILNVSAKFIKPLKYDDDFEIRPYISKINEKTIEITYEVYKDNVLHATGSEIRGWVNQNGEKLKLINIDEKFIKILNKKD</sequence>
<proteinExistence type="inferred from homology"/>
<dbReference type="RefSeq" id="WP_048101193.1">
    <property type="nucleotide sequence ID" value="NZ_JBBYJF010000007.1"/>
</dbReference>
<evidence type="ECO:0000313" key="5">
    <source>
        <dbReference type="Proteomes" id="UP000050320"/>
    </source>
</evidence>
<keyword evidence="5" id="KW-1185">Reference proteome</keyword>
<accession>A0A0P9CBC1</accession>
<dbReference type="SUPFAM" id="SSF54637">
    <property type="entry name" value="Thioesterase/thiol ester dehydrase-isomerase"/>
    <property type="match status" value="1"/>
</dbReference>
<dbReference type="AlphaFoldDB" id="A0A0P9CBC1"/>
<evidence type="ECO:0000256" key="1">
    <source>
        <dbReference type="ARBA" id="ARBA00005953"/>
    </source>
</evidence>
<evidence type="ECO:0000313" key="6">
    <source>
        <dbReference type="Proteomes" id="UP000050515"/>
    </source>
</evidence>
<protein>
    <submittedName>
        <fullName evidence="3">Uncharacterized protein</fullName>
    </submittedName>
</protein>
<keyword evidence="2" id="KW-0378">Hydrolase</keyword>
<dbReference type="InterPro" id="IPR050563">
    <property type="entry name" value="4-hydroxybenzoyl-CoA_TE"/>
</dbReference>
<dbReference type="Gene3D" id="3.10.129.10">
    <property type="entry name" value="Hotdog Thioesterase"/>
    <property type="match status" value="1"/>
</dbReference>
<dbReference type="Proteomes" id="UP000050320">
    <property type="component" value="Unassembled WGS sequence"/>
</dbReference>
<dbReference type="InterPro" id="IPR029069">
    <property type="entry name" value="HotDog_dom_sf"/>
</dbReference>
<comment type="similarity">
    <text evidence="1">Belongs to the 4-hydroxybenzoyl-CoA thioesterase family.</text>
</comment>